<keyword evidence="2" id="KW-1185">Reference proteome</keyword>
<sequence>MPRPIFSARSDSQTGPQTVGLSEAARREALSEFALEQFGTLDNKVQAFVNVAAYSVHLAEGLEGAPDIVIEDLKLVLVGLDYSDSGRNQGPWFVDPTLAVLNGNGGFQDPFRQPDGLNQVSHAIGAIGLSYEASRDPGELIRVFLGDVFGPPAGERLARVADHLVEGVFGRFVGAAAERVVERALLLQEQEPWDDALYLAGFAVADGLDGGDIGDLPALIASLIGDETVSLAAVPAFPDAVAEPPQEDIFVFAFEDGPAPFLGDGGPWPFERGEGLRALAEDAALHDLAAHETIFAGMSWTDDLLA</sequence>
<protein>
    <submittedName>
        <fullName evidence="1">Uncharacterized protein</fullName>
    </submittedName>
</protein>
<gene>
    <name evidence="1" type="ORF">ATO3_05610</name>
</gene>
<comment type="caution">
    <text evidence="1">The sequence shown here is derived from an EMBL/GenBank/DDBJ whole genome shotgun (WGS) entry which is preliminary data.</text>
</comment>
<reference evidence="1 2" key="1">
    <citation type="submission" date="2013-04" db="EMBL/GenBank/DDBJ databases">
        <title>Oceanicola sp. 22II1-22F33 Genome Sequencing.</title>
        <authorList>
            <person name="Lai Q."/>
            <person name="Li G."/>
            <person name="Shao Z."/>
        </authorList>
    </citation>
    <scope>NUCLEOTIDE SEQUENCE [LARGE SCALE GENOMIC DNA]</scope>
    <source>
        <strain evidence="1 2">22II1-22F33</strain>
    </source>
</reference>
<dbReference type="EMBL" id="AQQR01000002">
    <property type="protein sequence ID" value="OWU75685.1"/>
    <property type="molecule type" value="Genomic_DNA"/>
</dbReference>
<evidence type="ECO:0000313" key="2">
    <source>
        <dbReference type="Proteomes" id="UP000215377"/>
    </source>
</evidence>
<accession>A0A225NMK3</accession>
<dbReference type="Proteomes" id="UP000215377">
    <property type="component" value="Unassembled WGS sequence"/>
</dbReference>
<proteinExistence type="predicted"/>
<dbReference type="AlphaFoldDB" id="A0A225NMK3"/>
<organism evidence="1 2">
    <name type="scientific">Marinibacterium profundimaris</name>
    <dbReference type="NCBI Taxonomy" id="1679460"/>
    <lineage>
        <taxon>Bacteria</taxon>
        <taxon>Pseudomonadati</taxon>
        <taxon>Pseudomonadota</taxon>
        <taxon>Alphaproteobacteria</taxon>
        <taxon>Rhodobacterales</taxon>
        <taxon>Paracoccaceae</taxon>
        <taxon>Marinibacterium</taxon>
    </lineage>
</organism>
<name>A0A225NMK3_9RHOB</name>
<dbReference type="RefSeq" id="WP_088648851.1">
    <property type="nucleotide sequence ID" value="NZ_AQQR01000002.1"/>
</dbReference>
<evidence type="ECO:0000313" key="1">
    <source>
        <dbReference type="EMBL" id="OWU75685.1"/>
    </source>
</evidence>